<name>A0A6A5QSQ1_AMPQU</name>
<reference evidence="1" key="1">
    <citation type="journal article" date="2020" name="Stud. Mycol.">
        <title>101 Dothideomycetes genomes: a test case for predicting lifestyles and emergence of pathogens.</title>
        <authorList>
            <person name="Haridas S."/>
            <person name="Albert R."/>
            <person name="Binder M."/>
            <person name="Bloem J."/>
            <person name="Labutti K."/>
            <person name="Salamov A."/>
            <person name="Andreopoulos B."/>
            <person name="Baker S."/>
            <person name="Barry K."/>
            <person name="Bills G."/>
            <person name="Bluhm B."/>
            <person name="Cannon C."/>
            <person name="Castanera R."/>
            <person name="Culley D."/>
            <person name="Daum C."/>
            <person name="Ezra D."/>
            <person name="Gonzalez J."/>
            <person name="Henrissat B."/>
            <person name="Kuo A."/>
            <person name="Liang C."/>
            <person name="Lipzen A."/>
            <person name="Lutzoni F."/>
            <person name="Magnuson J."/>
            <person name="Mondo S."/>
            <person name="Nolan M."/>
            <person name="Ohm R."/>
            <person name="Pangilinan J."/>
            <person name="Park H.-J."/>
            <person name="Ramirez L."/>
            <person name="Alfaro M."/>
            <person name="Sun H."/>
            <person name="Tritt A."/>
            <person name="Yoshinaga Y."/>
            <person name="Zwiers L.-H."/>
            <person name="Turgeon B."/>
            <person name="Goodwin S."/>
            <person name="Spatafora J."/>
            <person name="Crous P."/>
            <person name="Grigoriev I."/>
        </authorList>
    </citation>
    <scope>NUCLEOTIDE SEQUENCE</scope>
    <source>
        <strain evidence="1">HMLAC05119</strain>
    </source>
</reference>
<evidence type="ECO:0000313" key="1">
    <source>
        <dbReference type="EMBL" id="KAF1917868.1"/>
    </source>
</evidence>
<dbReference type="EMBL" id="ML979134">
    <property type="protein sequence ID" value="KAF1917868.1"/>
    <property type="molecule type" value="Genomic_DNA"/>
</dbReference>
<organism evidence="1 2">
    <name type="scientific">Ampelomyces quisqualis</name>
    <name type="common">Powdery mildew agent</name>
    <dbReference type="NCBI Taxonomy" id="50730"/>
    <lineage>
        <taxon>Eukaryota</taxon>
        <taxon>Fungi</taxon>
        <taxon>Dikarya</taxon>
        <taxon>Ascomycota</taxon>
        <taxon>Pezizomycotina</taxon>
        <taxon>Dothideomycetes</taxon>
        <taxon>Pleosporomycetidae</taxon>
        <taxon>Pleosporales</taxon>
        <taxon>Pleosporineae</taxon>
        <taxon>Phaeosphaeriaceae</taxon>
        <taxon>Ampelomyces</taxon>
    </lineage>
</organism>
<evidence type="ECO:0000313" key="2">
    <source>
        <dbReference type="Proteomes" id="UP000800096"/>
    </source>
</evidence>
<dbReference type="AlphaFoldDB" id="A0A6A5QSQ1"/>
<protein>
    <submittedName>
        <fullName evidence="1">Uncharacterized protein</fullName>
    </submittedName>
</protein>
<gene>
    <name evidence="1" type="ORF">BDU57DRAFT_514342</name>
</gene>
<keyword evidence="2" id="KW-1185">Reference proteome</keyword>
<proteinExistence type="predicted"/>
<sequence>MLELAVVLLGCHTRHARVICQHWPIMLTPQLQHRDADHDCNGGAQSLIDCSTCQCRGLDCRCSIVLVVLYAVLVVQRI</sequence>
<dbReference type="Proteomes" id="UP000800096">
    <property type="component" value="Unassembled WGS sequence"/>
</dbReference>
<accession>A0A6A5QSQ1</accession>